<evidence type="ECO:0000313" key="3">
    <source>
        <dbReference type="Proteomes" id="UP000814243"/>
    </source>
</evidence>
<evidence type="ECO:0000259" key="1">
    <source>
        <dbReference type="PROSITE" id="PS50404"/>
    </source>
</evidence>
<dbReference type="InterPro" id="IPR036282">
    <property type="entry name" value="Glutathione-S-Trfase_C_sf"/>
</dbReference>
<dbReference type="PROSITE" id="PS50404">
    <property type="entry name" value="GST_NTER"/>
    <property type="match status" value="1"/>
</dbReference>
<dbReference type="AlphaFoldDB" id="A0A922S8V3"/>
<dbReference type="SUPFAM" id="SSF52833">
    <property type="entry name" value="Thioredoxin-like"/>
    <property type="match status" value="1"/>
</dbReference>
<dbReference type="InterPro" id="IPR040079">
    <property type="entry name" value="Glutathione_S-Trfase"/>
</dbReference>
<dbReference type="SUPFAM" id="SSF47616">
    <property type="entry name" value="GST C-terminal domain-like"/>
    <property type="match status" value="1"/>
</dbReference>
<accession>A0A922S8V3</accession>
<dbReference type="FunFam" id="3.40.30.10:FF:000208">
    <property type="entry name" value="glutathione S-transferase 1"/>
    <property type="match status" value="1"/>
</dbReference>
<dbReference type="PANTHER" id="PTHR43969">
    <property type="entry name" value="GLUTATHIONE S TRANSFERASE D10, ISOFORM A-RELATED"/>
    <property type="match status" value="1"/>
</dbReference>
<dbReference type="Gene3D" id="1.20.1050.10">
    <property type="match status" value="1"/>
</dbReference>
<evidence type="ECO:0000313" key="2">
    <source>
        <dbReference type="EMBL" id="KAH9629296.1"/>
    </source>
</evidence>
<dbReference type="Gene3D" id="3.40.30.10">
    <property type="entry name" value="Glutaredoxin"/>
    <property type="match status" value="1"/>
</dbReference>
<organism evidence="2 3">
    <name type="scientific">Spodoptera exigua</name>
    <name type="common">Beet armyworm</name>
    <name type="synonym">Noctua fulgens</name>
    <dbReference type="NCBI Taxonomy" id="7107"/>
    <lineage>
        <taxon>Eukaryota</taxon>
        <taxon>Metazoa</taxon>
        <taxon>Ecdysozoa</taxon>
        <taxon>Arthropoda</taxon>
        <taxon>Hexapoda</taxon>
        <taxon>Insecta</taxon>
        <taxon>Pterygota</taxon>
        <taxon>Neoptera</taxon>
        <taxon>Endopterygota</taxon>
        <taxon>Lepidoptera</taxon>
        <taxon>Glossata</taxon>
        <taxon>Ditrysia</taxon>
        <taxon>Noctuoidea</taxon>
        <taxon>Noctuidae</taxon>
        <taxon>Amphipyrinae</taxon>
        <taxon>Spodoptera</taxon>
    </lineage>
</organism>
<dbReference type="PANTHER" id="PTHR43969:SF8">
    <property type="entry name" value="GLUTATHIONE S TRANSFERASE E13, ISOFORM A-RELATED"/>
    <property type="match status" value="1"/>
</dbReference>
<dbReference type="InterPro" id="IPR004046">
    <property type="entry name" value="GST_C"/>
</dbReference>
<dbReference type="GO" id="GO:0006749">
    <property type="term" value="P:glutathione metabolic process"/>
    <property type="evidence" value="ECO:0007669"/>
    <property type="project" value="TreeGrafter"/>
</dbReference>
<comment type="caution">
    <text evidence="2">The sequence shown here is derived from an EMBL/GenBank/DDBJ whole genome shotgun (WGS) entry which is preliminary data.</text>
</comment>
<sequence length="210" mass="23785">MFQYIMVPILYKLAASPPACAVRMVAHIIGLKLDYKEPDITKMEHKSPEYLKLNPLGTIPVLVDDDFILSDSHAIMIYLLSKYGGAHSERLYPSDIRTRAIVNQLPTIMEGMKAPPEKHLRDLEEAYGMVEAYASKYKYIAADHLTIADLSLAMTMGAAQVLHKLDHKKFPNTLNWLGLVEKEPYFIQIGLPGIAKFNKAMQYYTARNNQ</sequence>
<reference evidence="2" key="1">
    <citation type="journal article" date="2021" name="G3 (Bethesda)">
        <title>Genome and transcriptome analysis of the beet armyworm Spodoptera exigua reveals targets for pest control. .</title>
        <authorList>
            <person name="Simon S."/>
            <person name="Breeschoten T."/>
            <person name="Jansen H.J."/>
            <person name="Dirks R.P."/>
            <person name="Schranz M.E."/>
            <person name="Ros V.I.D."/>
        </authorList>
    </citation>
    <scope>NUCLEOTIDE SEQUENCE</scope>
    <source>
        <strain evidence="2">TB_SE_WUR_2020</strain>
    </source>
</reference>
<dbReference type="GO" id="GO:0004364">
    <property type="term" value="F:glutathione transferase activity"/>
    <property type="evidence" value="ECO:0007669"/>
    <property type="project" value="TreeGrafter"/>
</dbReference>
<dbReference type="Proteomes" id="UP000814243">
    <property type="component" value="Unassembled WGS sequence"/>
</dbReference>
<dbReference type="EMBL" id="JACEFF010000871">
    <property type="protein sequence ID" value="KAH9629296.1"/>
    <property type="molecule type" value="Genomic_DNA"/>
</dbReference>
<proteinExistence type="predicted"/>
<feature type="domain" description="GST N-terminal" evidence="1">
    <location>
        <begin position="6"/>
        <end position="87"/>
    </location>
</feature>
<dbReference type="Pfam" id="PF13417">
    <property type="entry name" value="GST_N_3"/>
    <property type="match status" value="1"/>
</dbReference>
<name>A0A922S8V3_SPOEX</name>
<protein>
    <recommendedName>
        <fullName evidence="1">GST N-terminal domain-containing protein</fullName>
    </recommendedName>
</protein>
<dbReference type="SFLD" id="SFLDS00019">
    <property type="entry name" value="Glutathione_Transferase_(cytos"/>
    <property type="match status" value="1"/>
</dbReference>
<dbReference type="Pfam" id="PF00043">
    <property type="entry name" value="GST_C"/>
    <property type="match status" value="1"/>
</dbReference>
<dbReference type="InterPro" id="IPR036249">
    <property type="entry name" value="Thioredoxin-like_sf"/>
</dbReference>
<dbReference type="InterPro" id="IPR004045">
    <property type="entry name" value="Glutathione_S-Trfase_N"/>
</dbReference>
<gene>
    <name evidence="2" type="ORF">HF086_008378</name>
</gene>